<reference evidence="3 4" key="1">
    <citation type="submission" date="2024-03" db="EMBL/GenBank/DDBJ databases">
        <title>The Acrasis kona genome and developmental transcriptomes reveal deep origins of eukaryotic multicellular pathways.</title>
        <authorList>
            <person name="Sheikh S."/>
            <person name="Fu C.-J."/>
            <person name="Brown M.W."/>
            <person name="Baldauf S.L."/>
        </authorList>
    </citation>
    <scope>NUCLEOTIDE SEQUENCE [LARGE SCALE GENOMIC DNA]</scope>
    <source>
        <strain evidence="3 4">ATCC MYA-3509</strain>
    </source>
</reference>
<evidence type="ECO:0000256" key="1">
    <source>
        <dbReference type="ARBA" id="ARBA00022574"/>
    </source>
</evidence>
<dbReference type="Gene3D" id="2.60.120.200">
    <property type="match status" value="1"/>
</dbReference>
<keyword evidence="1" id="KW-0853">WD repeat</keyword>
<feature type="region of interest" description="Disordered" evidence="2">
    <location>
        <begin position="1359"/>
        <end position="1396"/>
    </location>
</feature>
<dbReference type="InterPro" id="IPR051944">
    <property type="entry name" value="BEACH_domain_protein"/>
</dbReference>
<proteinExistence type="predicted"/>
<dbReference type="EMBL" id="JAOPGA020001054">
    <property type="protein sequence ID" value="KAL0484573.1"/>
    <property type="molecule type" value="Genomic_DNA"/>
</dbReference>
<dbReference type="PANTHER" id="PTHR46108:SF4">
    <property type="entry name" value="BLUE CHEESE"/>
    <property type="match status" value="1"/>
</dbReference>
<organism evidence="3 4">
    <name type="scientific">Acrasis kona</name>
    <dbReference type="NCBI Taxonomy" id="1008807"/>
    <lineage>
        <taxon>Eukaryota</taxon>
        <taxon>Discoba</taxon>
        <taxon>Heterolobosea</taxon>
        <taxon>Tetramitia</taxon>
        <taxon>Eutetramitia</taxon>
        <taxon>Acrasidae</taxon>
        <taxon>Acrasis</taxon>
    </lineage>
</organism>
<name>A0AAW2Z5Q9_9EUKA</name>
<sequence>MSDRRKSKRFGFFSWFGADTTPEATGETTPTQKKEEQQINQVLDVETIRAAVSMRKLWGTYHDLGDKKQLEVLEDVVKLFTKCVHSTDSELFKNAFEDGRTFTLVLCNRLAKEIEKVLSNKNRTTMLNELIKLTFKRSAWYSVLVVLSQEIGGTFAETKLVHQLVQVLKCFLLCTESELKQTIEGDELQNFTEEIKPIQKDIGRVLSNAAQFRPVVSEMRKSDIIDTLIKLVTTTTYPSENYRFRRMAMDAVVSACSNADTALIEHLDKKKYVPFLVDTLKNVDVNDLDTASLIIPILVAIVRSSTTTNPTLLKSFTNSNGVSSVFEALLDFEKFFDTHFEMMSEIVKQSTELVFVGERNIDPSPEYSKFFMLGKSNGKKLKNIEAYQYLANTFLKAKSPTLQELVIDQLLYIFADHSHNYAIVIPLHNVAMFVRDLDYCTDHVQDRVLKLVEFIVAGLNYKPHEELLNLTELLQRKISPRLAYKVFCQIHKLIKFDARIKDNFREFNLLKIMVELLSERFVSLEDPISSELESQLRDESMELLVTMIHNSPDNVKSFRESGGVTMLQDMLFIDSYRDLALKIFHIIIVQDSAQKHINVTLLIEILQTAPRGSIDLKISIFNALRKMFDMSERSKDTFREAGFVATISVLINTPWPGVINLHTNETNSAYEGSEHIPSDSEMIQLIESLFRALTAALKNHPFNKMDLINLIGESGITDALICNGILSTRHSHLAFQFLLDVATERNLIASNNPQQIQIDDLLYLPTNARLFNPFVLKLMMTLLPYANDNYNLQKCVFDCIHALAISPNLQGFHHVVDLIFPYRDTFPIVWEIMERVATYRISTCEWRKLFSLLRNEIQPNVMKMIQKGAKFGSSTAYTEMEPGSKMTTFLNCTLNQGYTFGAWIYFSNQESCHSPKSPTSSTVDSFTLLSITSDDSKSHLSIHLTPNGSVELQTALKSKRIAFQKSQLPSDRWIHLVISHQKYRLQNSMANLYINGMLMDTIKVAFNTNFAGGRIPAQLAVCSEHCVFNYRMGNCIMYEDALPIESIHSMYVAGQDYNGYYQGDYLANLNPLSDHLPKNYIDLLQQDREQSIKIHSVSLQEEKMIFAFTAAHCTLDSISQKSITNGIQLTSLHDDNIRAQLHGRAFPCTPQSLGDAILNFDGLSVILNLIERSDTSDRLLESLTLLLHLLFSDRVTDEMERIGGYDIINGFLRRKATLFTESILEVLWQCVMLSSITGEEILANLKFCNRCMLDFEIWKRTSIPIQRKLFERITWLIKENCYGNWNASRLKHIGVVQHLLFALDESPNIEIVLSVIQAIDNLLRHKITDEDFQNISSFLIHSLELDQLHFQQQQQLSSSSSPVQLTPSHFRKTNQHSSLTLSSTTSSSTLNTTTNRPFKRMKQNYTKCSCRNLMMKLLYDLIIKNGGEYLDVFSRNVNLKWFYQFVHQRVQPISLILSIQLMSAAMISDRLRNDKIYNIFKQALIPYCNQQDLYYSLASLMLGRTVTYPHNIPHDSNGIPLFEMILPVAHRDAIVHDQYMMSSSSINTANANTSANNNENNRIELQVVFMDVLSIILELLKFNHDDEYSLLSYPNTSTFDYFSDIIKSEKAIQAKRRWQMVRQYVHSGQVKEMMNNNGTNSPPVFDLNKSMSLPNVFTSLSNLNVSSSSMSSSCYKSKKQSRALCDAVLMFLLRVYRGNSNFRSHCRKLETLEEFSNLLFVNVPNPSDEEFRIPSNTILSSTLNNKSSPIVPTTTIIIKKHFQFEHIQIDH</sequence>
<dbReference type="SUPFAM" id="SSF49899">
    <property type="entry name" value="Concanavalin A-like lectins/glucanases"/>
    <property type="match status" value="1"/>
</dbReference>
<protein>
    <recommendedName>
        <fullName evidence="5">BEACH domain-containing protein</fullName>
    </recommendedName>
</protein>
<keyword evidence="4" id="KW-1185">Reference proteome</keyword>
<dbReference type="Gene3D" id="1.25.10.10">
    <property type="entry name" value="Leucine-rich Repeat Variant"/>
    <property type="match status" value="2"/>
</dbReference>
<evidence type="ECO:0000313" key="3">
    <source>
        <dbReference type="EMBL" id="KAL0484573.1"/>
    </source>
</evidence>
<accession>A0AAW2Z5Q9</accession>
<dbReference type="InterPro" id="IPR016024">
    <property type="entry name" value="ARM-type_fold"/>
</dbReference>
<dbReference type="InterPro" id="IPR013320">
    <property type="entry name" value="ConA-like_dom_sf"/>
</dbReference>
<dbReference type="InterPro" id="IPR011989">
    <property type="entry name" value="ARM-like"/>
</dbReference>
<evidence type="ECO:0000256" key="2">
    <source>
        <dbReference type="SAM" id="MobiDB-lite"/>
    </source>
</evidence>
<dbReference type="PANTHER" id="PTHR46108">
    <property type="entry name" value="BLUE CHEESE"/>
    <property type="match status" value="1"/>
</dbReference>
<comment type="caution">
    <text evidence="3">The sequence shown here is derived from an EMBL/GenBank/DDBJ whole genome shotgun (WGS) entry which is preliminary data.</text>
</comment>
<evidence type="ECO:0000313" key="4">
    <source>
        <dbReference type="Proteomes" id="UP001431209"/>
    </source>
</evidence>
<dbReference type="SUPFAM" id="SSF48371">
    <property type="entry name" value="ARM repeat"/>
    <property type="match status" value="2"/>
</dbReference>
<feature type="compositionally biased region" description="Low complexity" evidence="2">
    <location>
        <begin position="1377"/>
        <end position="1395"/>
    </location>
</feature>
<gene>
    <name evidence="3" type="ORF">AKO1_011602</name>
</gene>
<dbReference type="Proteomes" id="UP001431209">
    <property type="component" value="Unassembled WGS sequence"/>
</dbReference>
<evidence type="ECO:0008006" key="5">
    <source>
        <dbReference type="Google" id="ProtNLM"/>
    </source>
</evidence>